<evidence type="ECO:0000313" key="2">
    <source>
        <dbReference type="EMBL" id="MBB3109278.1"/>
    </source>
</evidence>
<protein>
    <submittedName>
        <fullName evidence="2">Uncharacterized protein</fullName>
    </submittedName>
</protein>
<dbReference type="RefSeq" id="WP_183598185.1">
    <property type="nucleotide sequence ID" value="NZ_JACHXK010000002.1"/>
</dbReference>
<dbReference type="AlphaFoldDB" id="A0A7W5AUZ8"/>
<dbReference type="Proteomes" id="UP000570361">
    <property type="component" value="Unassembled WGS sequence"/>
</dbReference>
<name>A0A7W5AUZ8_9BACL</name>
<keyword evidence="3" id="KW-1185">Reference proteome</keyword>
<sequence>MKIWKRLIASAAAAIMVTVILSVLPMAERHKLASEGAVAVFRAVPVKRLSNENLVDSIIGQQLKLPIRKAEWKQGVLSLDLAIDTRPDRIDIWMSDLERLLDLSFLQTVNVNRLLVRFVAYPAVPGPYKLQAAVDVRRTDSWLSKELAAVDGARPDEDSQWRQKLRMTFVSEMGSSQ</sequence>
<comment type="caution">
    <text evidence="2">The sequence shown here is derived from an EMBL/GenBank/DDBJ whole genome shotgun (WGS) entry which is preliminary data.</text>
</comment>
<accession>A0A7W5AUZ8</accession>
<keyword evidence="1" id="KW-1133">Transmembrane helix</keyword>
<organism evidence="2 3">
    <name type="scientific">Paenibacillus phyllosphaerae</name>
    <dbReference type="NCBI Taxonomy" id="274593"/>
    <lineage>
        <taxon>Bacteria</taxon>
        <taxon>Bacillati</taxon>
        <taxon>Bacillota</taxon>
        <taxon>Bacilli</taxon>
        <taxon>Bacillales</taxon>
        <taxon>Paenibacillaceae</taxon>
        <taxon>Paenibacillus</taxon>
    </lineage>
</organism>
<keyword evidence="1" id="KW-0812">Transmembrane</keyword>
<keyword evidence="1" id="KW-0472">Membrane</keyword>
<gene>
    <name evidence="2" type="ORF">FHS18_001330</name>
</gene>
<dbReference type="EMBL" id="JACHXK010000002">
    <property type="protein sequence ID" value="MBB3109278.1"/>
    <property type="molecule type" value="Genomic_DNA"/>
</dbReference>
<evidence type="ECO:0000313" key="3">
    <source>
        <dbReference type="Proteomes" id="UP000570361"/>
    </source>
</evidence>
<reference evidence="2 3" key="1">
    <citation type="submission" date="2020-08" db="EMBL/GenBank/DDBJ databases">
        <title>Genomic Encyclopedia of Type Strains, Phase III (KMG-III): the genomes of soil and plant-associated and newly described type strains.</title>
        <authorList>
            <person name="Whitman W."/>
        </authorList>
    </citation>
    <scope>NUCLEOTIDE SEQUENCE [LARGE SCALE GENOMIC DNA]</scope>
    <source>
        <strain evidence="2 3">CECT 5862</strain>
    </source>
</reference>
<proteinExistence type="predicted"/>
<evidence type="ECO:0000256" key="1">
    <source>
        <dbReference type="SAM" id="Phobius"/>
    </source>
</evidence>
<feature type="transmembrane region" description="Helical" evidence="1">
    <location>
        <begin position="7"/>
        <end position="27"/>
    </location>
</feature>